<feature type="transmembrane region" description="Helical" evidence="6">
    <location>
        <begin position="280"/>
        <end position="300"/>
    </location>
</feature>
<dbReference type="Proteomes" id="UP000249254">
    <property type="component" value="Unassembled WGS sequence"/>
</dbReference>
<dbReference type="PANTHER" id="PTHR33529:SF2">
    <property type="entry name" value="LIPOPOLYSACCHARIDE EXPORT SYSTEM PERMEASE PROTEIN LPTG"/>
    <property type="match status" value="1"/>
</dbReference>
<evidence type="ECO:0000256" key="2">
    <source>
        <dbReference type="ARBA" id="ARBA00022475"/>
    </source>
</evidence>
<dbReference type="OrthoDB" id="9798468at2"/>
<feature type="transmembrane region" description="Helical" evidence="6">
    <location>
        <begin position="12"/>
        <end position="33"/>
    </location>
</feature>
<sequence length="367" mass="39507">MMRVGRIERYVMGRVLGSVGAALAVISAVILLVEFVDLSRTVGVRVDVGVGQVFWLTLLRSPSLIQILLPFVFLFGGIGAFVGLNRRSELVAMRAAGVSAWRFILPSAGAAFAIGVLAIVALNPLAAALNGRFEAERGQLMQNYLGDIPQDIWLRQGDERTQIVIHAKTRDTVQGYVRLRGVSLFIYTKSPTGAPIFRQRIEASEARLMPGFWQLKDVREATAGESSVHSDTLSIRSTLDAESAMERFSSPEAISFWRLPDAIRLTEQAGFSAAGYRLRLFQLLATPLLYAAMSILAAAFSLRLARLGGLAGLAGAGVALGFVLFFFNQFAGALAKAGIIPLFAAAWAPAVVALLSGLSLLFFTEDG</sequence>
<reference evidence="8" key="1">
    <citation type="submission" date="2018-05" db="EMBL/GenBank/DDBJ databases">
        <authorList>
            <person name="Li X."/>
        </authorList>
    </citation>
    <scope>NUCLEOTIDE SEQUENCE [LARGE SCALE GENOMIC DNA]</scope>
    <source>
        <strain evidence="8">LX32</strain>
    </source>
</reference>
<keyword evidence="2" id="KW-1003">Cell membrane</keyword>
<feature type="transmembrane region" description="Helical" evidence="6">
    <location>
        <begin position="64"/>
        <end position="82"/>
    </location>
</feature>
<feature type="transmembrane region" description="Helical" evidence="6">
    <location>
        <begin position="339"/>
        <end position="363"/>
    </location>
</feature>
<dbReference type="GO" id="GO:0015920">
    <property type="term" value="P:lipopolysaccharide transport"/>
    <property type="evidence" value="ECO:0007669"/>
    <property type="project" value="TreeGrafter"/>
</dbReference>
<proteinExistence type="predicted"/>
<accession>A0A328AR74</accession>
<dbReference type="AlphaFoldDB" id="A0A328AR74"/>
<keyword evidence="8" id="KW-1185">Reference proteome</keyword>
<feature type="transmembrane region" description="Helical" evidence="6">
    <location>
        <begin position="103"/>
        <end position="122"/>
    </location>
</feature>
<feature type="transmembrane region" description="Helical" evidence="6">
    <location>
        <begin position="307"/>
        <end position="327"/>
    </location>
</feature>
<comment type="subcellular location">
    <subcellularLocation>
        <location evidence="1">Cell membrane</location>
        <topology evidence="1">Multi-pass membrane protein</topology>
    </subcellularLocation>
</comment>
<keyword evidence="3 6" id="KW-0812">Transmembrane</keyword>
<evidence type="ECO:0000256" key="5">
    <source>
        <dbReference type="ARBA" id="ARBA00023136"/>
    </source>
</evidence>
<evidence type="ECO:0000256" key="1">
    <source>
        <dbReference type="ARBA" id="ARBA00004651"/>
    </source>
</evidence>
<evidence type="ECO:0000313" key="7">
    <source>
        <dbReference type="EMBL" id="RAK55428.1"/>
    </source>
</evidence>
<evidence type="ECO:0000256" key="6">
    <source>
        <dbReference type="SAM" id="Phobius"/>
    </source>
</evidence>
<keyword evidence="5 6" id="KW-0472">Membrane</keyword>
<dbReference type="Pfam" id="PF03739">
    <property type="entry name" value="LptF_LptG"/>
    <property type="match status" value="1"/>
</dbReference>
<name>A0A328AR74_9CAUL</name>
<comment type="caution">
    <text evidence="7">The sequence shown here is derived from an EMBL/GenBank/DDBJ whole genome shotgun (WGS) entry which is preliminary data.</text>
</comment>
<protein>
    <submittedName>
        <fullName evidence="7">LPS export ABC transporter permease LptG</fullName>
    </submittedName>
</protein>
<keyword evidence="4 6" id="KW-1133">Transmembrane helix</keyword>
<evidence type="ECO:0000256" key="4">
    <source>
        <dbReference type="ARBA" id="ARBA00022989"/>
    </source>
</evidence>
<evidence type="ECO:0000313" key="8">
    <source>
        <dbReference type="Proteomes" id="UP000249254"/>
    </source>
</evidence>
<dbReference type="GO" id="GO:0043190">
    <property type="term" value="C:ATP-binding cassette (ABC) transporter complex"/>
    <property type="evidence" value="ECO:0007669"/>
    <property type="project" value="TreeGrafter"/>
</dbReference>
<dbReference type="EMBL" id="QFYQ01000001">
    <property type="protein sequence ID" value="RAK55428.1"/>
    <property type="molecule type" value="Genomic_DNA"/>
</dbReference>
<gene>
    <name evidence="7" type="ORF">DJ017_13355</name>
</gene>
<dbReference type="InterPro" id="IPR005495">
    <property type="entry name" value="LptG/LptF_permease"/>
</dbReference>
<evidence type="ECO:0000256" key="3">
    <source>
        <dbReference type="ARBA" id="ARBA00022692"/>
    </source>
</evidence>
<dbReference type="PANTHER" id="PTHR33529">
    <property type="entry name" value="SLR0882 PROTEIN-RELATED"/>
    <property type="match status" value="1"/>
</dbReference>
<organism evidence="7 8">
    <name type="scientific">Phenylobacterium soli</name>
    <dbReference type="NCBI Taxonomy" id="2170551"/>
    <lineage>
        <taxon>Bacteria</taxon>
        <taxon>Pseudomonadati</taxon>
        <taxon>Pseudomonadota</taxon>
        <taxon>Alphaproteobacteria</taxon>
        <taxon>Caulobacterales</taxon>
        <taxon>Caulobacteraceae</taxon>
        <taxon>Phenylobacterium</taxon>
    </lineage>
</organism>